<feature type="region of interest" description="Disordered" evidence="1">
    <location>
        <begin position="1"/>
        <end position="54"/>
    </location>
</feature>
<evidence type="ECO:0000313" key="3">
    <source>
        <dbReference type="Proteomes" id="UP000000305"/>
    </source>
</evidence>
<reference evidence="2 3" key="1">
    <citation type="journal article" date="2011" name="Science">
        <title>The ecoresponsive genome of Daphnia pulex.</title>
        <authorList>
            <person name="Colbourne J.K."/>
            <person name="Pfrender M.E."/>
            <person name="Gilbert D."/>
            <person name="Thomas W.K."/>
            <person name="Tucker A."/>
            <person name="Oakley T.H."/>
            <person name="Tokishita S."/>
            <person name="Aerts A."/>
            <person name="Arnold G.J."/>
            <person name="Basu M.K."/>
            <person name="Bauer D.J."/>
            <person name="Caceres C.E."/>
            <person name="Carmel L."/>
            <person name="Casola C."/>
            <person name="Choi J.H."/>
            <person name="Detter J.C."/>
            <person name="Dong Q."/>
            <person name="Dusheyko S."/>
            <person name="Eads B.D."/>
            <person name="Frohlich T."/>
            <person name="Geiler-Samerotte K.A."/>
            <person name="Gerlach D."/>
            <person name="Hatcher P."/>
            <person name="Jogdeo S."/>
            <person name="Krijgsveld J."/>
            <person name="Kriventseva E.V."/>
            <person name="Kultz D."/>
            <person name="Laforsch C."/>
            <person name="Lindquist E."/>
            <person name="Lopez J."/>
            <person name="Manak J.R."/>
            <person name="Muller J."/>
            <person name="Pangilinan J."/>
            <person name="Patwardhan R.P."/>
            <person name="Pitluck S."/>
            <person name="Pritham E.J."/>
            <person name="Rechtsteiner A."/>
            <person name="Rho M."/>
            <person name="Rogozin I.B."/>
            <person name="Sakarya O."/>
            <person name="Salamov A."/>
            <person name="Schaack S."/>
            <person name="Shapiro H."/>
            <person name="Shiga Y."/>
            <person name="Skalitzky C."/>
            <person name="Smith Z."/>
            <person name="Souvorov A."/>
            <person name="Sung W."/>
            <person name="Tang Z."/>
            <person name="Tsuchiya D."/>
            <person name="Tu H."/>
            <person name="Vos H."/>
            <person name="Wang M."/>
            <person name="Wolf Y.I."/>
            <person name="Yamagata H."/>
            <person name="Yamada T."/>
            <person name="Ye Y."/>
            <person name="Shaw J.R."/>
            <person name="Andrews J."/>
            <person name="Crease T.J."/>
            <person name="Tang H."/>
            <person name="Lucas S.M."/>
            <person name="Robertson H.M."/>
            <person name="Bork P."/>
            <person name="Koonin E.V."/>
            <person name="Zdobnov E.M."/>
            <person name="Grigoriev I.V."/>
            <person name="Lynch M."/>
            <person name="Boore J.L."/>
        </authorList>
    </citation>
    <scope>NUCLEOTIDE SEQUENCE [LARGE SCALE GENOMIC DNA]</scope>
</reference>
<sequence>MRIGGGSSKDGSSPPLFPLALESKANGKKRMRSQRDYGNRTTKWAGEGIQQRER</sequence>
<dbReference type="Proteomes" id="UP000000305">
    <property type="component" value="Unassembled WGS sequence"/>
</dbReference>
<dbReference type="KEGG" id="dpx:DAPPUDRAFT_233093"/>
<name>E9FT62_DAPPU</name>
<dbReference type="EMBL" id="GL732524">
    <property type="protein sequence ID" value="EFX89318.1"/>
    <property type="molecule type" value="Genomic_DNA"/>
</dbReference>
<organism evidence="2 3">
    <name type="scientific">Daphnia pulex</name>
    <name type="common">Water flea</name>
    <dbReference type="NCBI Taxonomy" id="6669"/>
    <lineage>
        <taxon>Eukaryota</taxon>
        <taxon>Metazoa</taxon>
        <taxon>Ecdysozoa</taxon>
        <taxon>Arthropoda</taxon>
        <taxon>Crustacea</taxon>
        <taxon>Branchiopoda</taxon>
        <taxon>Diplostraca</taxon>
        <taxon>Cladocera</taxon>
        <taxon>Anomopoda</taxon>
        <taxon>Daphniidae</taxon>
        <taxon>Daphnia</taxon>
    </lineage>
</organism>
<evidence type="ECO:0000313" key="2">
    <source>
        <dbReference type="EMBL" id="EFX89318.1"/>
    </source>
</evidence>
<proteinExistence type="predicted"/>
<dbReference type="InParanoid" id="E9FT62"/>
<gene>
    <name evidence="2" type="ORF">DAPPUDRAFT_233093</name>
</gene>
<accession>E9FT62</accession>
<keyword evidence="3" id="KW-1185">Reference proteome</keyword>
<dbReference type="AlphaFoldDB" id="E9FT62"/>
<protein>
    <submittedName>
        <fullName evidence="2">Uncharacterized protein</fullName>
    </submittedName>
</protein>
<dbReference type="HOGENOM" id="CLU_3052439_0_0_1"/>
<evidence type="ECO:0000256" key="1">
    <source>
        <dbReference type="SAM" id="MobiDB-lite"/>
    </source>
</evidence>